<dbReference type="EMBL" id="CP086136">
    <property type="protein sequence ID" value="UEM13791.1"/>
    <property type="molecule type" value="Genomic_DNA"/>
</dbReference>
<dbReference type="RefSeq" id="WP_208084222.1">
    <property type="nucleotide sequence ID" value="NZ_CP086136.1"/>
</dbReference>
<evidence type="ECO:0000313" key="2">
    <source>
        <dbReference type="EMBL" id="MBO1860888.1"/>
    </source>
</evidence>
<gene>
    <name evidence="3" type="ORF">J4G43_005690</name>
    <name evidence="2" type="ORF">J4G43_07875</name>
</gene>
<name>A0A939S1U4_9BRAD</name>
<evidence type="ECO:0000313" key="3">
    <source>
        <dbReference type="EMBL" id="UEM13791.1"/>
    </source>
</evidence>
<reference evidence="3 4" key="2">
    <citation type="journal article" date="2022" name="Int. J. Syst. Evol. Microbiol.">
        <title>Strains of Bradyrhizobium barranii sp. nov. associated with legumes native to Canada are symbionts of soybeans and belong to different subspecies (subsp. barranii subsp. nov. and subsp. apii subsp. nov.) and symbiovars (sv. glycinearum and sv. septentrionale).</title>
        <authorList>
            <person name="Bromfield E.S.P."/>
            <person name="Cloutier S."/>
            <person name="Wasai-Hara S."/>
            <person name="Minamisawa K."/>
        </authorList>
    </citation>
    <scope>NUCLEOTIDE SEQUENCE [LARGE SCALE GENOMIC DNA]</scope>
    <source>
        <strain evidence="3 4">144S4</strain>
    </source>
</reference>
<keyword evidence="1" id="KW-0812">Transmembrane</keyword>
<feature type="transmembrane region" description="Helical" evidence="1">
    <location>
        <begin position="16"/>
        <end position="36"/>
    </location>
</feature>
<dbReference type="Proteomes" id="UP000664702">
    <property type="component" value="Chromosome"/>
</dbReference>
<evidence type="ECO:0000256" key="1">
    <source>
        <dbReference type="SAM" id="Phobius"/>
    </source>
</evidence>
<organism evidence="2">
    <name type="scientific">Bradyrhizobium barranii subsp. barranii</name>
    <dbReference type="NCBI Taxonomy" id="2823807"/>
    <lineage>
        <taxon>Bacteria</taxon>
        <taxon>Pseudomonadati</taxon>
        <taxon>Pseudomonadota</taxon>
        <taxon>Alphaproteobacteria</taxon>
        <taxon>Hyphomicrobiales</taxon>
        <taxon>Nitrobacteraceae</taxon>
        <taxon>Bradyrhizobium</taxon>
        <taxon>Bradyrhizobium barranii</taxon>
    </lineage>
</organism>
<dbReference type="AlphaFoldDB" id="A0A939S1U4"/>
<keyword evidence="1" id="KW-1133">Transmembrane helix</keyword>
<dbReference type="KEGG" id="bban:J4G43_005690"/>
<reference evidence="2" key="1">
    <citation type="submission" date="2021-03" db="EMBL/GenBank/DDBJ databases">
        <title>Whole Genome Sequence of Bradyrhizobium sp. Strain 144S4.</title>
        <authorList>
            <person name="Bromfield E.S.P."/>
            <person name="Cloutier S."/>
        </authorList>
    </citation>
    <scope>NUCLEOTIDE SEQUENCE [LARGE SCALE GENOMIC DNA]</scope>
    <source>
        <strain evidence="2">144S4</strain>
    </source>
</reference>
<protein>
    <submittedName>
        <fullName evidence="2">Uncharacterized protein</fullName>
    </submittedName>
</protein>
<dbReference type="EMBL" id="JAGEMI010000001">
    <property type="protein sequence ID" value="MBO1860888.1"/>
    <property type="molecule type" value="Genomic_DNA"/>
</dbReference>
<proteinExistence type="predicted"/>
<evidence type="ECO:0000313" key="4">
    <source>
        <dbReference type="Proteomes" id="UP000664702"/>
    </source>
</evidence>
<keyword evidence="1" id="KW-0472">Membrane</keyword>
<accession>A0A939S1U4</accession>
<sequence length="71" mass="7850">MNHSIYSADRATHLKVVISVLLAGIAIVAITLTARLTHPEIDVQKATAQTVYEARSNHALPEIVQRERHPI</sequence>